<comment type="caution">
    <text evidence="1">The sequence shown here is derived from an EMBL/GenBank/DDBJ whole genome shotgun (WGS) entry which is preliminary data.</text>
</comment>
<evidence type="ECO:0000313" key="1">
    <source>
        <dbReference type="EMBL" id="RCU58424.1"/>
    </source>
</evidence>
<dbReference type="InterPro" id="IPR047690">
    <property type="entry name" value="IPExxxVDY_fam"/>
</dbReference>
<protein>
    <submittedName>
        <fullName evidence="1">IPExxxVDY family protein</fullName>
    </submittedName>
</protein>
<dbReference type="NCBIfam" id="NF033205">
    <property type="entry name" value="IPExxxVDY"/>
    <property type="match status" value="1"/>
</dbReference>
<dbReference type="EMBL" id="QPIG01000001">
    <property type="protein sequence ID" value="RCU58424.1"/>
    <property type="molecule type" value="Genomic_DNA"/>
</dbReference>
<gene>
    <name evidence="1" type="ORF">DU428_03345</name>
</gene>
<keyword evidence="2" id="KW-1185">Reference proteome</keyword>
<reference evidence="1 2" key="1">
    <citation type="submission" date="2018-07" db="EMBL/GenBank/DDBJ databases">
        <title>Oceanihabitans testaceum sp. nov., isolated from marine sediment.</title>
        <authorList>
            <person name="Li C.-M."/>
        </authorList>
    </citation>
    <scope>NUCLEOTIDE SEQUENCE [LARGE SCALE GENOMIC DNA]</scope>
    <source>
        <strain evidence="1 2">S9-10</strain>
    </source>
</reference>
<organism evidence="1 2">
    <name type="scientific">Oceanihabitans sediminis</name>
    <dbReference type="NCBI Taxonomy" id="1812012"/>
    <lineage>
        <taxon>Bacteria</taxon>
        <taxon>Pseudomonadati</taxon>
        <taxon>Bacteroidota</taxon>
        <taxon>Flavobacteriia</taxon>
        <taxon>Flavobacteriales</taxon>
        <taxon>Flavobacteriaceae</taxon>
        <taxon>Oceanihabitans</taxon>
    </lineage>
</organism>
<name>A0A368P8K7_9FLAO</name>
<sequence length="160" mass="18963">MRLKKLTLDDFLEDIDYTLIGVYCSLEDYRLAYLLNKHLGLNLRRRRDDIEYDDTSSYSIFEWEDEKQFTVWNLVSNICKIEVVNTSEATSLFTDLEKFTKTNYLVPEYKKVNFILKISDESFRQNEKVFVDKIKTIPQVITAYGIDPSQLKTTDQLIFN</sequence>
<dbReference type="OrthoDB" id="676614at2"/>
<evidence type="ECO:0000313" key="2">
    <source>
        <dbReference type="Proteomes" id="UP000252249"/>
    </source>
</evidence>
<proteinExistence type="predicted"/>
<accession>A0A368P8K7</accession>
<dbReference type="Proteomes" id="UP000252249">
    <property type="component" value="Unassembled WGS sequence"/>
</dbReference>
<dbReference type="AlphaFoldDB" id="A0A368P8K7"/>